<evidence type="ECO:0008006" key="3">
    <source>
        <dbReference type="Google" id="ProtNLM"/>
    </source>
</evidence>
<dbReference type="Proteomes" id="UP000092508">
    <property type="component" value="Unassembled WGS sequence"/>
</dbReference>
<name>A0A1B8Q926_9GAMM</name>
<dbReference type="OrthoDB" id="6649503at2"/>
<protein>
    <recommendedName>
        <fullName evidence="3">Phage protein</fullName>
    </recommendedName>
</protein>
<gene>
    <name evidence="1" type="ORF">A9308_00580</name>
</gene>
<dbReference type="RefSeq" id="WP_067238479.1">
    <property type="nucleotide sequence ID" value="NZ_LZMZ01000051.1"/>
</dbReference>
<dbReference type="AlphaFoldDB" id="A0A1B8Q926"/>
<evidence type="ECO:0000313" key="1">
    <source>
        <dbReference type="EMBL" id="OBX73739.1"/>
    </source>
</evidence>
<dbReference type="Gene3D" id="3.30.2000.20">
    <property type="match status" value="1"/>
</dbReference>
<evidence type="ECO:0000313" key="2">
    <source>
        <dbReference type="Proteomes" id="UP000092508"/>
    </source>
</evidence>
<sequence length="145" mass="16508">MSLETIRQLASKRFADFKGLPDSAKFYPNLKDATPPKQGMWARFRVEPILRYVAGMGSEPCSRRNGSIVIELFERLDVGTANISRLADALEQWFSYYQVENLWCGAAKTFFDGQTEVDGERIGMTVTKTVVYAVRVYVPFEYDEA</sequence>
<accession>A0A1B8Q926</accession>
<proteinExistence type="predicted"/>
<comment type="caution">
    <text evidence="1">The sequence shown here is derived from an EMBL/GenBank/DDBJ whole genome shotgun (WGS) entry which is preliminary data.</text>
</comment>
<reference evidence="1 2" key="1">
    <citation type="submission" date="2016-06" db="EMBL/GenBank/DDBJ databases">
        <title>Draft genome of Moraxella atlantae CCUG 66109.</title>
        <authorList>
            <person name="Salva-Serra F."/>
            <person name="Engstrom-Jakobsson H."/>
            <person name="Thorell K."/>
            <person name="Gonzales-Siles L."/>
            <person name="Karlsson R."/>
            <person name="Boulund F."/>
            <person name="Engstrand L."/>
            <person name="Kristiansson E."/>
            <person name="Moore E."/>
        </authorList>
    </citation>
    <scope>NUCLEOTIDE SEQUENCE [LARGE SCALE GENOMIC DNA]</scope>
    <source>
        <strain evidence="1 2">CCUG 66109</strain>
    </source>
</reference>
<dbReference type="STRING" id="34059.A9308_00580"/>
<organism evidence="1 2">
    <name type="scientific">Faucicola atlantae</name>
    <dbReference type="NCBI Taxonomy" id="34059"/>
    <lineage>
        <taxon>Bacteria</taxon>
        <taxon>Pseudomonadati</taxon>
        <taxon>Pseudomonadota</taxon>
        <taxon>Gammaproteobacteria</taxon>
        <taxon>Moraxellales</taxon>
        <taxon>Moraxellaceae</taxon>
        <taxon>Faucicola</taxon>
    </lineage>
</organism>
<dbReference type="EMBL" id="LZMZ01000051">
    <property type="protein sequence ID" value="OBX73739.1"/>
    <property type="molecule type" value="Genomic_DNA"/>
</dbReference>